<comment type="caution">
    <text evidence="1">The sequence shown here is derived from an EMBL/GenBank/DDBJ whole genome shotgun (WGS) entry which is preliminary data.</text>
</comment>
<accession>A0AAD7HT30</accession>
<sequence>MQELIHSDYRRLLFDISLRQVQFMRNEPGKAFFVVFDYTTLGDVEVTVMLQSKLKEFGDYPHLEVELPIQRAQRARGGGKMRLHIMALGEGRWVKLRLFPLRASSGEFQTGLRGIAKASKLESESWAEHDERAIRALLLKTRGNLIEVH</sequence>
<gene>
    <name evidence="1" type="ORF">B0H16DRAFT_1590056</name>
</gene>
<protein>
    <submittedName>
        <fullName evidence="1">Uncharacterized protein</fullName>
    </submittedName>
</protein>
<dbReference type="Proteomes" id="UP001215598">
    <property type="component" value="Unassembled WGS sequence"/>
</dbReference>
<reference evidence="1" key="1">
    <citation type="submission" date="2023-03" db="EMBL/GenBank/DDBJ databases">
        <title>Massive genome expansion in bonnet fungi (Mycena s.s.) driven by repeated elements and novel gene families across ecological guilds.</title>
        <authorList>
            <consortium name="Lawrence Berkeley National Laboratory"/>
            <person name="Harder C.B."/>
            <person name="Miyauchi S."/>
            <person name="Viragh M."/>
            <person name="Kuo A."/>
            <person name="Thoen E."/>
            <person name="Andreopoulos B."/>
            <person name="Lu D."/>
            <person name="Skrede I."/>
            <person name="Drula E."/>
            <person name="Henrissat B."/>
            <person name="Morin E."/>
            <person name="Kohler A."/>
            <person name="Barry K."/>
            <person name="LaButti K."/>
            <person name="Morin E."/>
            <person name="Salamov A."/>
            <person name="Lipzen A."/>
            <person name="Mereny Z."/>
            <person name="Hegedus B."/>
            <person name="Baldrian P."/>
            <person name="Stursova M."/>
            <person name="Weitz H."/>
            <person name="Taylor A."/>
            <person name="Grigoriev I.V."/>
            <person name="Nagy L.G."/>
            <person name="Martin F."/>
            <person name="Kauserud H."/>
        </authorList>
    </citation>
    <scope>NUCLEOTIDE SEQUENCE</scope>
    <source>
        <strain evidence="1">CBHHK182m</strain>
    </source>
</reference>
<dbReference type="EMBL" id="JARKIB010000177">
    <property type="protein sequence ID" value="KAJ7727737.1"/>
    <property type="molecule type" value="Genomic_DNA"/>
</dbReference>
<name>A0AAD7HT30_9AGAR</name>
<proteinExistence type="predicted"/>
<evidence type="ECO:0000313" key="2">
    <source>
        <dbReference type="Proteomes" id="UP001215598"/>
    </source>
</evidence>
<organism evidence="1 2">
    <name type="scientific">Mycena metata</name>
    <dbReference type="NCBI Taxonomy" id="1033252"/>
    <lineage>
        <taxon>Eukaryota</taxon>
        <taxon>Fungi</taxon>
        <taxon>Dikarya</taxon>
        <taxon>Basidiomycota</taxon>
        <taxon>Agaricomycotina</taxon>
        <taxon>Agaricomycetes</taxon>
        <taxon>Agaricomycetidae</taxon>
        <taxon>Agaricales</taxon>
        <taxon>Marasmiineae</taxon>
        <taxon>Mycenaceae</taxon>
        <taxon>Mycena</taxon>
    </lineage>
</organism>
<evidence type="ECO:0000313" key="1">
    <source>
        <dbReference type="EMBL" id="KAJ7727737.1"/>
    </source>
</evidence>
<keyword evidence="2" id="KW-1185">Reference proteome</keyword>
<dbReference type="AlphaFoldDB" id="A0AAD7HT30"/>